<dbReference type="Proteomes" id="UP000663845">
    <property type="component" value="Unassembled WGS sequence"/>
</dbReference>
<evidence type="ECO:0000313" key="3">
    <source>
        <dbReference type="Proteomes" id="UP000663844"/>
    </source>
</evidence>
<name>A0A819CC65_9BILA</name>
<organism evidence="2 3">
    <name type="scientific">Adineta steineri</name>
    <dbReference type="NCBI Taxonomy" id="433720"/>
    <lineage>
        <taxon>Eukaryota</taxon>
        <taxon>Metazoa</taxon>
        <taxon>Spiralia</taxon>
        <taxon>Gnathifera</taxon>
        <taxon>Rotifera</taxon>
        <taxon>Eurotatoria</taxon>
        <taxon>Bdelloidea</taxon>
        <taxon>Adinetida</taxon>
        <taxon>Adinetidae</taxon>
        <taxon>Adineta</taxon>
    </lineage>
</organism>
<evidence type="ECO:0000313" key="2">
    <source>
        <dbReference type="EMBL" id="CAF3809473.1"/>
    </source>
</evidence>
<dbReference type="EMBL" id="CAJNOG010002309">
    <property type="protein sequence ID" value="CAF1499448.1"/>
    <property type="molecule type" value="Genomic_DNA"/>
</dbReference>
<dbReference type="EMBL" id="CAJOAZ010001399">
    <property type="protein sequence ID" value="CAF3809473.1"/>
    <property type="molecule type" value="Genomic_DNA"/>
</dbReference>
<sequence length="81" mass="9732">MFTLPFQFDHLQDIGNILPNILFNNVVDLLICDEIPFEHEFFQRINFTRESTRRNCANVQRLILCRTIVGSKDYYDYFLLL</sequence>
<reference evidence="2" key="1">
    <citation type="submission" date="2021-02" db="EMBL/GenBank/DDBJ databases">
        <authorList>
            <person name="Nowell W R."/>
        </authorList>
    </citation>
    <scope>NUCLEOTIDE SEQUENCE</scope>
</reference>
<proteinExistence type="predicted"/>
<dbReference type="AlphaFoldDB" id="A0A819CC65"/>
<evidence type="ECO:0000313" key="1">
    <source>
        <dbReference type="EMBL" id="CAF1499448.1"/>
    </source>
</evidence>
<dbReference type="Proteomes" id="UP000663844">
    <property type="component" value="Unassembled WGS sequence"/>
</dbReference>
<protein>
    <submittedName>
        <fullName evidence="2">Uncharacterized protein</fullName>
    </submittedName>
</protein>
<gene>
    <name evidence="1" type="ORF">JYZ213_LOCUS43393</name>
    <name evidence="2" type="ORF">OXD698_LOCUS18744</name>
</gene>
<accession>A0A819CC65</accession>
<comment type="caution">
    <text evidence="2">The sequence shown here is derived from an EMBL/GenBank/DDBJ whole genome shotgun (WGS) entry which is preliminary data.</text>
</comment>